<comment type="caution">
    <text evidence="1">The sequence shown here is derived from an EMBL/GenBank/DDBJ whole genome shotgun (WGS) entry which is preliminary data.</text>
</comment>
<dbReference type="Proteomes" id="UP000178953">
    <property type="component" value="Unassembled WGS sequence"/>
</dbReference>
<dbReference type="EMBL" id="MCHX01000011">
    <property type="protein sequence ID" value="OFJ54631.1"/>
    <property type="molecule type" value="Genomic_DNA"/>
</dbReference>
<dbReference type="Gene3D" id="3.30.450.20">
    <property type="entry name" value="PAS domain"/>
    <property type="match status" value="1"/>
</dbReference>
<reference evidence="1 2" key="1">
    <citation type="submission" date="2016-09" db="EMBL/GenBank/DDBJ databases">
        <title>genome sequence of Mycobacterium sp. 739 SCH.</title>
        <authorList>
            <person name="Greninger A.L."/>
            <person name="Qin X."/>
            <person name="Jerome K."/>
            <person name="Vora S."/>
            <person name="Quinn K."/>
        </authorList>
    </citation>
    <scope>NUCLEOTIDE SEQUENCE [LARGE SCALE GENOMIC DNA]</scope>
    <source>
        <strain evidence="1 2">SCH</strain>
    </source>
</reference>
<evidence type="ECO:0000313" key="2">
    <source>
        <dbReference type="Proteomes" id="UP000178953"/>
    </source>
</evidence>
<gene>
    <name evidence="1" type="ORF">BEL07_06425</name>
</gene>
<evidence type="ECO:0008006" key="3">
    <source>
        <dbReference type="Google" id="ProtNLM"/>
    </source>
</evidence>
<sequence length="110" mass="11981">MERLSIPLIAVSDSGHIVAANDAFAALIGNPAARLAEMTCDRMFRDAVPGQSMVGFVGDRAEQVVLLEHADGHRVHAKMTRSVLLRRDESVALVAFTDVSELHWTEGRAQ</sequence>
<dbReference type="InterPro" id="IPR035965">
    <property type="entry name" value="PAS-like_dom_sf"/>
</dbReference>
<accession>A0A1E8Q8P7</accession>
<dbReference type="AlphaFoldDB" id="A0A1E8Q8P7"/>
<organism evidence="1 2">
    <name type="scientific">Mycolicibacterium grossiae</name>
    <dbReference type="NCBI Taxonomy" id="1552759"/>
    <lineage>
        <taxon>Bacteria</taxon>
        <taxon>Bacillati</taxon>
        <taxon>Actinomycetota</taxon>
        <taxon>Actinomycetes</taxon>
        <taxon>Mycobacteriales</taxon>
        <taxon>Mycobacteriaceae</taxon>
        <taxon>Mycolicibacterium</taxon>
    </lineage>
</organism>
<protein>
    <recommendedName>
        <fullName evidence="3">PAS domain-containing protein</fullName>
    </recommendedName>
</protein>
<proteinExistence type="predicted"/>
<evidence type="ECO:0000313" key="1">
    <source>
        <dbReference type="EMBL" id="OFJ54631.1"/>
    </source>
</evidence>
<keyword evidence="2" id="KW-1185">Reference proteome</keyword>
<dbReference type="SUPFAM" id="SSF55785">
    <property type="entry name" value="PYP-like sensor domain (PAS domain)"/>
    <property type="match status" value="1"/>
</dbReference>
<name>A0A1E8Q8P7_9MYCO</name>